<evidence type="ECO:0000256" key="1">
    <source>
        <dbReference type="ARBA" id="ARBA00006096"/>
    </source>
</evidence>
<dbReference type="Proteomes" id="UP001171916">
    <property type="component" value="Unassembled WGS sequence"/>
</dbReference>
<keyword evidence="3" id="KW-0121">Carboxypeptidase</keyword>
<proteinExistence type="inferred from homology"/>
<dbReference type="InterPro" id="IPR012338">
    <property type="entry name" value="Beta-lactam/transpept-like"/>
</dbReference>
<organism evidence="3 4">
    <name type="scientific">Algoriphagus sediminis</name>
    <dbReference type="NCBI Taxonomy" id="3057113"/>
    <lineage>
        <taxon>Bacteria</taxon>
        <taxon>Pseudomonadati</taxon>
        <taxon>Bacteroidota</taxon>
        <taxon>Cytophagia</taxon>
        <taxon>Cytophagales</taxon>
        <taxon>Cyclobacteriaceae</taxon>
        <taxon>Algoriphagus</taxon>
    </lineage>
</organism>
<evidence type="ECO:0000256" key="2">
    <source>
        <dbReference type="ARBA" id="ARBA00022801"/>
    </source>
</evidence>
<evidence type="ECO:0000313" key="3">
    <source>
        <dbReference type="EMBL" id="MDN3203237.1"/>
    </source>
</evidence>
<dbReference type="EMBL" id="JAUEPH010000002">
    <property type="protein sequence ID" value="MDN3203237.1"/>
    <property type="molecule type" value="Genomic_DNA"/>
</dbReference>
<dbReference type="Gene3D" id="3.40.710.10">
    <property type="entry name" value="DD-peptidase/beta-lactamase superfamily"/>
    <property type="match status" value="2"/>
</dbReference>
<dbReference type="SUPFAM" id="SSF56601">
    <property type="entry name" value="beta-lactamase/transpeptidase-like"/>
    <property type="match status" value="1"/>
</dbReference>
<comment type="caution">
    <text evidence="3">The sequence shown here is derived from an EMBL/GenBank/DDBJ whole genome shotgun (WGS) entry which is preliminary data.</text>
</comment>
<keyword evidence="3" id="KW-0645">Protease</keyword>
<protein>
    <submittedName>
        <fullName evidence="3">D-alanyl-D-alanine carboxypeptidase</fullName>
        <ecNumber evidence="3">3.4.16.4</ecNumber>
    </submittedName>
</protein>
<dbReference type="PANTHER" id="PTHR30023">
    <property type="entry name" value="D-ALANYL-D-ALANINE CARBOXYPEPTIDASE"/>
    <property type="match status" value="1"/>
</dbReference>
<comment type="similarity">
    <text evidence="1">Belongs to the peptidase S13 family.</text>
</comment>
<accession>A0ABT7Y9P7</accession>
<keyword evidence="4" id="KW-1185">Reference proteome</keyword>
<dbReference type="EC" id="3.4.16.4" evidence="3"/>
<dbReference type="GO" id="GO:0009002">
    <property type="term" value="F:serine-type D-Ala-D-Ala carboxypeptidase activity"/>
    <property type="evidence" value="ECO:0007669"/>
    <property type="project" value="UniProtKB-EC"/>
</dbReference>
<dbReference type="PROSITE" id="PS51257">
    <property type="entry name" value="PROKAR_LIPOPROTEIN"/>
    <property type="match status" value="1"/>
</dbReference>
<dbReference type="InterPro" id="IPR000667">
    <property type="entry name" value="Peptidase_S13"/>
</dbReference>
<sequence>MKKTLFVAFALVLAFSSCKVQKIEKSFTKSEVFDQGHLGFMLVDPEKDKTLVDINSDKYFIPASNTKLFTFYTSYTILGDELVNGLNYVESGDSLIFWGTGDPSLLHPDLKNEVALDFLKNTQKDLYLLDNFDQVEAFGPGWSWDWYNYYFATERSALPIYGNIVRFDKPEEGKIFEIIPSIFKSALEANEPEEWTSYDFRRDRTTNQFSYNLPKEWTGTFERDIPFITSPEMTAVWLSEELDKPVILLKGKDVQNYEPIKLQTAAADSIYAQMMKISDNFLAEQLLLLVSDQLNNSLSTRDAIDYAKENLLADLPDEPIWYDGSGLSARNMFTPRSIIALLDKIRAEVPLEKIKAYFPAGGESGTIRNWYPADEGQPPYIYAKTGTLSMSNALSGFLLTKSGKILHFSCLMNNYAIPSSELKTELQKALYFIHDNY</sequence>
<evidence type="ECO:0000313" key="4">
    <source>
        <dbReference type="Proteomes" id="UP001171916"/>
    </source>
</evidence>
<keyword evidence="2 3" id="KW-0378">Hydrolase</keyword>
<name>A0ABT7Y9P7_9BACT</name>
<gene>
    <name evidence="3" type="ORF">QVH07_03720</name>
</gene>
<dbReference type="PANTHER" id="PTHR30023:SF0">
    <property type="entry name" value="PENICILLIN-SENSITIVE CARBOXYPEPTIDASE A"/>
    <property type="match status" value="1"/>
</dbReference>
<reference evidence="3" key="1">
    <citation type="submission" date="2023-06" db="EMBL/GenBank/DDBJ databases">
        <title>Robiginitalea aurantiacus sp. nov. and Algoriphagus sediminis sp. nov., isolated from coastal sediment.</title>
        <authorList>
            <person name="Zhou Z.Y."/>
            <person name="An J."/>
            <person name="Jia Y.W."/>
            <person name="Du Z.J."/>
        </authorList>
    </citation>
    <scope>NUCLEOTIDE SEQUENCE</scope>
    <source>
        <strain evidence="3">C2-7</strain>
    </source>
</reference>
<dbReference type="RefSeq" id="WP_289998801.1">
    <property type="nucleotide sequence ID" value="NZ_JAUEPH010000002.1"/>
</dbReference>
<dbReference type="PRINTS" id="PR00922">
    <property type="entry name" value="DADACBPTASE3"/>
</dbReference>
<dbReference type="Pfam" id="PF02113">
    <property type="entry name" value="Peptidase_S13"/>
    <property type="match status" value="2"/>
</dbReference>